<evidence type="ECO:0000313" key="2">
    <source>
        <dbReference type="Proteomes" id="UP001550044"/>
    </source>
</evidence>
<dbReference type="EMBL" id="JBEXIP010000024">
    <property type="protein sequence ID" value="MET8436240.1"/>
    <property type="molecule type" value="Genomic_DNA"/>
</dbReference>
<accession>A0ABV2UEF5</accession>
<gene>
    <name evidence="1" type="ORF">ABZV61_26355</name>
</gene>
<proteinExistence type="predicted"/>
<organism evidence="1 2">
    <name type="scientific">Streptomyces sp. 900116325</name>
    <dbReference type="NCBI Taxonomy" id="3154295"/>
    <lineage>
        <taxon>Bacteria</taxon>
        <taxon>Bacillati</taxon>
        <taxon>Actinomycetota</taxon>
        <taxon>Actinomycetes</taxon>
        <taxon>Kitasatosporales</taxon>
        <taxon>Streptomycetaceae</taxon>
        <taxon>Streptomyces</taxon>
    </lineage>
</organism>
<dbReference type="Proteomes" id="UP001550044">
    <property type="component" value="Unassembled WGS sequence"/>
</dbReference>
<comment type="caution">
    <text evidence="1">The sequence shown here is derived from an EMBL/GenBank/DDBJ whole genome shotgun (WGS) entry which is preliminary data.</text>
</comment>
<dbReference type="RefSeq" id="WP_030920378.1">
    <property type="nucleotide sequence ID" value="NZ_JBEOSG010000042.1"/>
</dbReference>
<keyword evidence="2" id="KW-1185">Reference proteome</keyword>
<protein>
    <submittedName>
        <fullName evidence="1">Uncharacterized protein</fullName>
    </submittedName>
</protein>
<name>A0ABV2UEF5_9ACTN</name>
<evidence type="ECO:0000313" key="1">
    <source>
        <dbReference type="EMBL" id="MET8436240.1"/>
    </source>
</evidence>
<sequence length="70" mass="7870">MVNAPIVVHRPSRTGGRRVTAYDHILGLAHDDHDLIEFLRRAGLPDAETLIDDPQMIEWRGGRAHVYEAA</sequence>
<reference evidence="1 2" key="1">
    <citation type="submission" date="2024-06" db="EMBL/GenBank/DDBJ databases">
        <title>The Natural Products Discovery Center: Release of the First 8490 Sequenced Strains for Exploring Actinobacteria Biosynthetic Diversity.</title>
        <authorList>
            <person name="Kalkreuter E."/>
            <person name="Kautsar S.A."/>
            <person name="Yang D."/>
            <person name="Bader C.D."/>
            <person name="Teijaro C.N."/>
            <person name="Fluegel L."/>
            <person name="Davis C.M."/>
            <person name="Simpson J.R."/>
            <person name="Lauterbach L."/>
            <person name="Steele A.D."/>
            <person name="Gui C."/>
            <person name="Meng S."/>
            <person name="Li G."/>
            <person name="Viehrig K."/>
            <person name="Ye F."/>
            <person name="Su P."/>
            <person name="Kiefer A.F."/>
            <person name="Nichols A."/>
            <person name="Cepeda A.J."/>
            <person name="Yan W."/>
            <person name="Fan B."/>
            <person name="Jiang Y."/>
            <person name="Adhikari A."/>
            <person name="Zheng C.-J."/>
            <person name="Schuster L."/>
            <person name="Cowan T.M."/>
            <person name="Smanski M.J."/>
            <person name="Chevrette M.G."/>
            <person name="De Carvalho L.P.S."/>
            <person name="Shen B."/>
        </authorList>
    </citation>
    <scope>NUCLEOTIDE SEQUENCE [LARGE SCALE GENOMIC DNA]</scope>
    <source>
        <strain evidence="1 2">NPDC005137</strain>
    </source>
</reference>